<feature type="non-terminal residue" evidence="3">
    <location>
        <position position="121"/>
    </location>
</feature>
<organism evidence="3 5">
    <name type="scientific">Didymodactylos carnosus</name>
    <dbReference type="NCBI Taxonomy" id="1234261"/>
    <lineage>
        <taxon>Eukaryota</taxon>
        <taxon>Metazoa</taxon>
        <taxon>Spiralia</taxon>
        <taxon>Gnathifera</taxon>
        <taxon>Rotifera</taxon>
        <taxon>Eurotatoria</taxon>
        <taxon>Bdelloidea</taxon>
        <taxon>Philodinida</taxon>
        <taxon>Philodinidae</taxon>
        <taxon>Didymodactylos</taxon>
    </lineage>
</organism>
<comment type="caution">
    <text evidence="3">The sequence shown here is derived from an EMBL/GenBank/DDBJ whole genome shotgun (WGS) entry which is preliminary data.</text>
</comment>
<feature type="domain" description="Exoribonuclease phosphorolytic" evidence="2">
    <location>
        <begin position="4"/>
        <end position="47"/>
    </location>
</feature>
<dbReference type="SUPFAM" id="SSF54211">
    <property type="entry name" value="Ribosomal protein S5 domain 2-like"/>
    <property type="match status" value="1"/>
</dbReference>
<dbReference type="Pfam" id="PF01138">
    <property type="entry name" value="RNase_PH"/>
    <property type="match status" value="1"/>
</dbReference>
<dbReference type="GO" id="GO:0000958">
    <property type="term" value="P:mitochondrial mRNA catabolic process"/>
    <property type="evidence" value="ECO:0007669"/>
    <property type="project" value="TreeGrafter"/>
</dbReference>
<dbReference type="GO" id="GO:0005739">
    <property type="term" value="C:mitochondrion"/>
    <property type="evidence" value="ECO:0007669"/>
    <property type="project" value="TreeGrafter"/>
</dbReference>
<dbReference type="EMBL" id="CAJNOK010070593">
    <property type="protein sequence ID" value="CAF1662180.1"/>
    <property type="molecule type" value="Genomic_DNA"/>
</dbReference>
<dbReference type="AlphaFoldDB" id="A0A8S2GAJ1"/>
<dbReference type="InterPro" id="IPR036345">
    <property type="entry name" value="ExoRNase_PH_dom2_sf"/>
</dbReference>
<evidence type="ECO:0000313" key="4">
    <source>
        <dbReference type="EMBL" id="CAF4521621.1"/>
    </source>
</evidence>
<dbReference type="Proteomes" id="UP000682733">
    <property type="component" value="Unassembled WGS sequence"/>
</dbReference>
<dbReference type="GO" id="GO:0005829">
    <property type="term" value="C:cytosol"/>
    <property type="evidence" value="ECO:0007669"/>
    <property type="project" value="TreeGrafter"/>
</dbReference>
<dbReference type="PANTHER" id="PTHR11252">
    <property type="entry name" value="POLYRIBONUCLEOTIDE NUCLEOTIDYLTRANSFERASE"/>
    <property type="match status" value="1"/>
</dbReference>
<proteinExistence type="predicted"/>
<gene>
    <name evidence="3" type="ORF">OVA965_LOCUS45339</name>
    <name evidence="4" type="ORF">TMI583_LOCUS48741</name>
</gene>
<dbReference type="GO" id="GO:0003723">
    <property type="term" value="F:RNA binding"/>
    <property type="evidence" value="ECO:0007669"/>
    <property type="project" value="UniProtKB-KW"/>
</dbReference>
<feature type="non-terminal residue" evidence="3">
    <location>
        <position position="1"/>
    </location>
</feature>
<dbReference type="SUPFAM" id="SSF55666">
    <property type="entry name" value="Ribonuclease PH domain 2-like"/>
    <property type="match status" value="1"/>
</dbReference>
<keyword evidence="1" id="KW-0694">RNA-binding</keyword>
<reference evidence="3" key="1">
    <citation type="submission" date="2021-02" db="EMBL/GenBank/DDBJ databases">
        <authorList>
            <person name="Nowell W R."/>
        </authorList>
    </citation>
    <scope>NUCLEOTIDE SEQUENCE</scope>
</reference>
<name>A0A8S2GAJ1_9BILA</name>
<dbReference type="InterPro" id="IPR020568">
    <property type="entry name" value="Ribosomal_Su5_D2-typ_SF"/>
</dbReference>
<evidence type="ECO:0000313" key="3">
    <source>
        <dbReference type="EMBL" id="CAF1662180.1"/>
    </source>
</evidence>
<dbReference type="InterPro" id="IPR027408">
    <property type="entry name" value="PNPase/RNase_PH_dom_sf"/>
</dbReference>
<dbReference type="GO" id="GO:0004654">
    <property type="term" value="F:polyribonucleotide nucleotidyltransferase activity"/>
    <property type="evidence" value="ECO:0007669"/>
    <property type="project" value="InterPro"/>
</dbReference>
<sequence length="121" mass="12721">AEKGVEPIIPHQLPFMIRLTSEVLESNGSSSMASVCGASLALMDAGVSIIEPVAGVAIGLVSKQNPENSAISDYRVLTDILGIEDYMGDMDFKVAGTKDSLTALQVDIKGMQGLPLKIVTE</sequence>
<evidence type="ECO:0000256" key="1">
    <source>
        <dbReference type="ARBA" id="ARBA00022884"/>
    </source>
</evidence>
<dbReference type="Gene3D" id="3.30.230.70">
    <property type="entry name" value="GHMP Kinase, N-terminal domain"/>
    <property type="match status" value="1"/>
</dbReference>
<dbReference type="GO" id="GO:0000175">
    <property type="term" value="F:3'-5'-RNA exonuclease activity"/>
    <property type="evidence" value="ECO:0007669"/>
    <property type="project" value="TreeGrafter"/>
</dbReference>
<protein>
    <recommendedName>
        <fullName evidence="2">Exoribonuclease phosphorolytic domain-containing protein</fullName>
    </recommendedName>
</protein>
<evidence type="ECO:0000313" key="5">
    <source>
        <dbReference type="Proteomes" id="UP000677228"/>
    </source>
</evidence>
<dbReference type="InterPro" id="IPR012162">
    <property type="entry name" value="PNPase"/>
</dbReference>
<dbReference type="EMBL" id="CAJOBA010101414">
    <property type="protein sequence ID" value="CAF4521621.1"/>
    <property type="molecule type" value="Genomic_DNA"/>
</dbReference>
<dbReference type="GO" id="GO:0000965">
    <property type="term" value="P:mitochondrial RNA 3'-end processing"/>
    <property type="evidence" value="ECO:0007669"/>
    <property type="project" value="TreeGrafter"/>
</dbReference>
<dbReference type="Proteomes" id="UP000677228">
    <property type="component" value="Unassembled WGS sequence"/>
</dbReference>
<dbReference type="PANTHER" id="PTHR11252:SF0">
    <property type="entry name" value="POLYRIBONUCLEOTIDE NUCLEOTIDYLTRANSFERASE 1, MITOCHONDRIAL"/>
    <property type="match status" value="1"/>
</dbReference>
<dbReference type="InterPro" id="IPR001247">
    <property type="entry name" value="ExoRNase_PH_dom1"/>
</dbReference>
<accession>A0A8S2GAJ1</accession>
<evidence type="ECO:0000259" key="2">
    <source>
        <dbReference type="Pfam" id="PF01138"/>
    </source>
</evidence>